<dbReference type="Gene3D" id="3.30.565.10">
    <property type="entry name" value="Histidine kinase-like ATPase, C-terminal domain"/>
    <property type="match status" value="1"/>
</dbReference>
<sequence length="608" mass="67766">MTVRQGSFDEPGPDSEATRILPLLTGDGDQRLLVNWVESHEVYTLVSPDEQVSSADFDCCILDGDALKTHGETLRERERKREAESVLLPCLLLLPEADISVISTDQGEIADGVVFETVDEVVSMPIKKAELEWRTKALLRLRSQSLKLDRKQQQLRKFKQAADAAGHAIYITALDGTIEYVNHAFEEMTGYASSEALGETPQMLDSGEMSPAYFDRLWDTISGGEVWKEEIINQRKDNSVYHAFQTIAPVMNEHGEPIKFVALQSDITQRVEAEHRLERFKDIVERVGDPIMLQDCDGRFCLVNEALVEYTGHTKQELLGKTEYAFMDEESAARIEARKQQVLTQEHAVQYTISPSFSTVESATFSTIRYPYYGEEGTIEGTIAICRDITGLQTRENQLQVIDRVLRHNLRNNMTTIGMFAEKIAAANSGETATDAERIHATSQRINRTVEKERKITKFLTEQPGERTVDLVTIVESVCGRISDKYPAANISCDLPDACAVHATSTLEQAFIELLENAVVHSDKKEPSVEVQLLANSGNSTLHVADDGPGIPEMDRKVLTHGTAIEQLYHGSGLGLWLAHLIVTYSDGTVTFSENEPRGSVVTIQFLS</sequence>
<dbReference type="CDD" id="cd00130">
    <property type="entry name" value="PAS"/>
    <property type="match status" value="2"/>
</dbReference>
<keyword evidence="5" id="KW-0472">Membrane</keyword>
<dbReference type="PROSITE" id="PS50109">
    <property type="entry name" value="HIS_KIN"/>
    <property type="match status" value="1"/>
</dbReference>
<dbReference type="EMBL" id="JBHSZQ010000049">
    <property type="protein sequence ID" value="MFC7127132.1"/>
    <property type="molecule type" value="Genomic_DNA"/>
</dbReference>
<dbReference type="PANTHER" id="PTHR42878:SF15">
    <property type="entry name" value="BACTERIOPHYTOCHROME"/>
    <property type="match status" value="1"/>
</dbReference>
<dbReference type="AlphaFoldDB" id="A0ABD5X805"/>
<protein>
    <recommendedName>
        <fullName evidence="2">histidine kinase</fullName>
        <ecNumber evidence="2">2.7.13.3</ecNumber>
    </recommendedName>
</protein>
<dbReference type="SUPFAM" id="SSF55874">
    <property type="entry name" value="ATPase domain of HSP90 chaperone/DNA topoisomerase II/histidine kinase"/>
    <property type="match status" value="1"/>
</dbReference>
<evidence type="ECO:0000313" key="10">
    <source>
        <dbReference type="Proteomes" id="UP001596414"/>
    </source>
</evidence>
<reference evidence="9 10" key="1">
    <citation type="journal article" date="2014" name="Int. J. Syst. Evol. Microbiol.">
        <title>Complete genome sequence of Corynebacterium casei LMG S-19264T (=DSM 44701T), isolated from a smear-ripened cheese.</title>
        <authorList>
            <consortium name="US DOE Joint Genome Institute (JGI-PGF)"/>
            <person name="Walter F."/>
            <person name="Albersmeier A."/>
            <person name="Kalinowski J."/>
            <person name="Ruckert C."/>
        </authorList>
    </citation>
    <scope>NUCLEOTIDE SEQUENCE [LARGE SCALE GENOMIC DNA]</scope>
    <source>
        <strain evidence="9 10">CGMCC 4.7215</strain>
    </source>
</reference>
<dbReference type="SMART" id="SM00387">
    <property type="entry name" value="HATPase_c"/>
    <property type="match status" value="1"/>
</dbReference>
<dbReference type="EC" id="2.7.13.3" evidence="2"/>
<dbReference type="SUPFAM" id="SSF55785">
    <property type="entry name" value="PYP-like sensor domain (PAS domain)"/>
    <property type="match status" value="2"/>
</dbReference>
<feature type="domain" description="PAS" evidence="7">
    <location>
        <begin position="276"/>
        <end position="346"/>
    </location>
</feature>
<dbReference type="PROSITE" id="PS50113">
    <property type="entry name" value="PAC"/>
    <property type="match status" value="1"/>
</dbReference>
<evidence type="ECO:0000256" key="2">
    <source>
        <dbReference type="ARBA" id="ARBA00012438"/>
    </source>
</evidence>
<gene>
    <name evidence="9" type="ORF">ACFQJ7_14060</name>
</gene>
<dbReference type="RefSeq" id="WP_267636733.1">
    <property type="nucleotide sequence ID" value="NZ_JAODIY010000005.1"/>
</dbReference>
<dbReference type="Pfam" id="PF13426">
    <property type="entry name" value="PAS_9"/>
    <property type="match status" value="1"/>
</dbReference>
<dbReference type="Pfam" id="PF08448">
    <property type="entry name" value="PAS_4"/>
    <property type="match status" value="1"/>
</dbReference>
<feature type="domain" description="PAS" evidence="7">
    <location>
        <begin position="154"/>
        <end position="200"/>
    </location>
</feature>
<dbReference type="NCBIfam" id="TIGR00229">
    <property type="entry name" value="sensory_box"/>
    <property type="match status" value="2"/>
</dbReference>
<evidence type="ECO:0000259" key="6">
    <source>
        <dbReference type="PROSITE" id="PS50109"/>
    </source>
</evidence>
<accession>A0ABD5X805</accession>
<dbReference type="CDD" id="cd00075">
    <property type="entry name" value="HATPase"/>
    <property type="match status" value="1"/>
</dbReference>
<keyword evidence="3" id="KW-0808">Transferase</keyword>
<name>A0ABD5X805_9EURY</name>
<dbReference type="Gene3D" id="3.30.450.20">
    <property type="entry name" value="PAS domain"/>
    <property type="match status" value="2"/>
</dbReference>
<dbReference type="Pfam" id="PF02518">
    <property type="entry name" value="HATPase_c"/>
    <property type="match status" value="1"/>
</dbReference>
<evidence type="ECO:0000259" key="7">
    <source>
        <dbReference type="PROSITE" id="PS50112"/>
    </source>
</evidence>
<dbReference type="PROSITE" id="PS50112">
    <property type="entry name" value="PAS"/>
    <property type="match status" value="2"/>
</dbReference>
<dbReference type="InterPro" id="IPR036890">
    <property type="entry name" value="HATPase_C_sf"/>
</dbReference>
<keyword evidence="4 9" id="KW-0418">Kinase</keyword>
<organism evidence="9 10">
    <name type="scientific">Halovenus rubra</name>
    <dbReference type="NCBI Taxonomy" id="869890"/>
    <lineage>
        <taxon>Archaea</taxon>
        <taxon>Methanobacteriati</taxon>
        <taxon>Methanobacteriota</taxon>
        <taxon>Stenosarchaea group</taxon>
        <taxon>Halobacteria</taxon>
        <taxon>Halobacteriales</taxon>
        <taxon>Haloarculaceae</taxon>
        <taxon>Halovenus</taxon>
    </lineage>
</organism>
<dbReference type="InterPro" id="IPR000700">
    <property type="entry name" value="PAS-assoc_C"/>
</dbReference>
<dbReference type="InterPro" id="IPR013656">
    <property type="entry name" value="PAS_4"/>
</dbReference>
<evidence type="ECO:0000313" key="9">
    <source>
        <dbReference type="EMBL" id="MFC7127132.1"/>
    </source>
</evidence>
<dbReference type="SMART" id="SM00086">
    <property type="entry name" value="PAC"/>
    <property type="match status" value="1"/>
</dbReference>
<dbReference type="InterPro" id="IPR001610">
    <property type="entry name" value="PAC"/>
</dbReference>
<dbReference type="Proteomes" id="UP001596414">
    <property type="component" value="Unassembled WGS sequence"/>
</dbReference>
<dbReference type="GO" id="GO:0016020">
    <property type="term" value="C:membrane"/>
    <property type="evidence" value="ECO:0007669"/>
    <property type="project" value="UniProtKB-SubCell"/>
</dbReference>
<dbReference type="InterPro" id="IPR035965">
    <property type="entry name" value="PAS-like_dom_sf"/>
</dbReference>
<dbReference type="InterPro" id="IPR003594">
    <property type="entry name" value="HATPase_dom"/>
</dbReference>
<dbReference type="InterPro" id="IPR005467">
    <property type="entry name" value="His_kinase_dom"/>
</dbReference>
<evidence type="ECO:0000259" key="8">
    <source>
        <dbReference type="PROSITE" id="PS50113"/>
    </source>
</evidence>
<proteinExistence type="predicted"/>
<dbReference type="InterPro" id="IPR050351">
    <property type="entry name" value="BphY/WalK/GraS-like"/>
</dbReference>
<feature type="domain" description="PAC" evidence="8">
    <location>
        <begin position="225"/>
        <end position="279"/>
    </location>
</feature>
<dbReference type="InterPro" id="IPR000014">
    <property type="entry name" value="PAS"/>
</dbReference>
<evidence type="ECO:0000256" key="1">
    <source>
        <dbReference type="ARBA" id="ARBA00000085"/>
    </source>
</evidence>
<comment type="caution">
    <text evidence="9">The sequence shown here is derived from an EMBL/GenBank/DDBJ whole genome shotgun (WGS) entry which is preliminary data.</text>
</comment>
<evidence type="ECO:0000256" key="3">
    <source>
        <dbReference type="ARBA" id="ARBA00022679"/>
    </source>
</evidence>
<evidence type="ECO:0000256" key="4">
    <source>
        <dbReference type="ARBA" id="ARBA00022777"/>
    </source>
</evidence>
<dbReference type="GO" id="GO:0004673">
    <property type="term" value="F:protein histidine kinase activity"/>
    <property type="evidence" value="ECO:0007669"/>
    <property type="project" value="UniProtKB-EC"/>
</dbReference>
<comment type="catalytic activity">
    <reaction evidence="1">
        <text>ATP + protein L-histidine = ADP + protein N-phospho-L-histidine.</text>
        <dbReference type="EC" id="2.7.13.3"/>
    </reaction>
</comment>
<feature type="domain" description="Histidine kinase" evidence="6">
    <location>
        <begin position="405"/>
        <end position="608"/>
    </location>
</feature>
<evidence type="ECO:0000256" key="5">
    <source>
        <dbReference type="ARBA" id="ARBA00023136"/>
    </source>
</evidence>
<dbReference type="SMART" id="SM00091">
    <property type="entry name" value="PAS"/>
    <property type="match status" value="2"/>
</dbReference>
<dbReference type="PANTHER" id="PTHR42878">
    <property type="entry name" value="TWO-COMPONENT HISTIDINE KINASE"/>
    <property type="match status" value="1"/>
</dbReference>